<evidence type="ECO:0000313" key="1">
    <source>
        <dbReference type="EMBL" id="GMN43233.1"/>
    </source>
</evidence>
<dbReference type="EMBL" id="BTGU01000016">
    <property type="protein sequence ID" value="GMN43233.1"/>
    <property type="molecule type" value="Genomic_DNA"/>
</dbReference>
<dbReference type="PANTHER" id="PTHR33973">
    <property type="entry name" value="OS07G0153300 PROTEIN"/>
    <property type="match status" value="1"/>
</dbReference>
<organism evidence="1 2">
    <name type="scientific">Ficus carica</name>
    <name type="common">Common fig</name>
    <dbReference type="NCBI Taxonomy" id="3494"/>
    <lineage>
        <taxon>Eukaryota</taxon>
        <taxon>Viridiplantae</taxon>
        <taxon>Streptophyta</taxon>
        <taxon>Embryophyta</taxon>
        <taxon>Tracheophyta</taxon>
        <taxon>Spermatophyta</taxon>
        <taxon>Magnoliopsida</taxon>
        <taxon>eudicotyledons</taxon>
        <taxon>Gunneridae</taxon>
        <taxon>Pentapetalae</taxon>
        <taxon>rosids</taxon>
        <taxon>fabids</taxon>
        <taxon>Rosales</taxon>
        <taxon>Moraceae</taxon>
        <taxon>Ficeae</taxon>
        <taxon>Ficus</taxon>
    </lineage>
</organism>
<accession>A0AA87ZVY2</accession>
<keyword evidence="2" id="KW-1185">Reference proteome</keyword>
<comment type="caution">
    <text evidence="1">The sequence shown here is derived from an EMBL/GenBank/DDBJ whole genome shotgun (WGS) entry which is preliminary data.</text>
</comment>
<dbReference type="Proteomes" id="UP001187192">
    <property type="component" value="Unassembled WGS sequence"/>
</dbReference>
<reference evidence="1" key="1">
    <citation type="submission" date="2023-07" db="EMBL/GenBank/DDBJ databases">
        <title>draft genome sequence of fig (Ficus carica).</title>
        <authorList>
            <person name="Takahashi T."/>
            <person name="Nishimura K."/>
        </authorList>
    </citation>
    <scope>NUCLEOTIDE SEQUENCE</scope>
</reference>
<dbReference type="PANTHER" id="PTHR33973:SF4">
    <property type="entry name" value="OS07G0153300 PROTEIN"/>
    <property type="match status" value="1"/>
</dbReference>
<sequence>MLETTFGGLISLAVNKELPNVVRLFADSPGDFDFSFIYDLTNGGGGKGPFRDAYGCLIKANAPGDILFVAISVQHPTLGDYFTATLRAKRVSSSSVSDHSLFFWLMPHKVALWIYWHALKLWWKNVSFIQHPRYTHPEYREEAMIRDQKLRCCPITRANKGEHMRVEAMQEHMADTDSGARFFKWRDAKRPWC</sequence>
<gene>
    <name evidence="1" type="ORF">TIFTF001_012441</name>
</gene>
<dbReference type="Pfam" id="PF07103">
    <property type="entry name" value="DUF1365"/>
    <property type="match status" value="1"/>
</dbReference>
<dbReference type="InterPro" id="IPR010775">
    <property type="entry name" value="DUF1365"/>
</dbReference>
<dbReference type="AlphaFoldDB" id="A0AA87ZVY2"/>
<proteinExistence type="predicted"/>
<name>A0AA87ZVY2_FICCA</name>
<protein>
    <submittedName>
        <fullName evidence="1">Uncharacterized protein</fullName>
    </submittedName>
</protein>
<evidence type="ECO:0000313" key="2">
    <source>
        <dbReference type="Proteomes" id="UP001187192"/>
    </source>
</evidence>